<dbReference type="Pfam" id="PF16197">
    <property type="entry name" value="KAsynt_C_assoc"/>
    <property type="match status" value="1"/>
</dbReference>
<dbReference type="SMART" id="SM00826">
    <property type="entry name" value="PKS_DH"/>
    <property type="match status" value="1"/>
</dbReference>
<keyword evidence="5" id="KW-0597">Phosphoprotein</keyword>
<dbReference type="SUPFAM" id="SSF51735">
    <property type="entry name" value="NAD(P)-binding Rossmann-fold domains"/>
    <property type="match status" value="3"/>
</dbReference>
<dbReference type="InterPro" id="IPR014043">
    <property type="entry name" value="Acyl_transferase_dom"/>
</dbReference>
<feature type="region of interest" description="N-terminal hotdog fold" evidence="12">
    <location>
        <begin position="937"/>
        <end position="1060"/>
    </location>
</feature>
<dbReference type="InterPro" id="IPR014031">
    <property type="entry name" value="Ketoacyl_synth_C"/>
</dbReference>
<evidence type="ECO:0000256" key="8">
    <source>
        <dbReference type="ARBA" id="ARBA00023098"/>
    </source>
</evidence>
<dbReference type="FunFam" id="3.40.50.720:FF:000209">
    <property type="entry name" value="Polyketide synthase Pks12"/>
    <property type="match status" value="1"/>
</dbReference>
<dbReference type="SUPFAM" id="SSF52151">
    <property type="entry name" value="FabD/lysophospholipase-like"/>
    <property type="match status" value="1"/>
</dbReference>
<dbReference type="InterPro" id="IPR057326">
    <property type="entry name" value="KR_dom"/>
</dbReference>
<dbReference type="Pfam" id="PF00698">
    <property type="entry name" value="Acyl_transf_1"/>
    <property type="match status" value="1"/>
</dbReference>
<dbReference type="Pfam" id="PF08659">
    <property type="entry name" value="KR"/>
    <property type="match status" value="1"/>
</dbReference>
<dbReference type="InterPro" id="IPR016039">
    <property type="entry name" value="Thiolase-like"/>
</dbReference>
<keyword evidence="7" id="KW-0276">Fatty acid metabolism</keyword>
<dbReference type="InterPro" id="IPR020806">
    <property type="entry name" value="PKS_PP-bd"/>
</dbReference>
<dbReference type="InterPro" id="IPR013968">
    <property type="entry name" value="PKS_KR"/>
</dbReference>
<dbReference type="InterPro" id="IPR020843">
    <property type="entry name" value="ER"/>
</dbReference>
<dbReference type="InterPro" id="IPR009081">
    <property type="entry name" value="PP-bd_ACP"/>
</dbReference>
<dbReference type="InterPro" id="IPR016036">
    <property type="entry name" value="Malonyl_transacylase_ACP-bd"/>
</dbReference>
<evidence type="ECO:0000256" key="7">
    <source>
        <dbReference type="ARBA" id="ARBA00022832"/>
    </source>
</evidence>
<evidence type="ECO:0000259" key="16">
    <source>
        <dbReference type="PROSITE" id="PS52019"/>
    </source>
</evidence>
<evidence type="ECO:0000256" key="11">
    <source>
        <dbReference type="ARBA" id="ARBA00023315"/>
    </source>
</evidence>
<evidence type="ECO:0000313" key="18">
    <source>
        <dbReference type="Proteomes" id="UP000554965"/>
    </source>
</evidence>
<dbReference type="FunFam" id="3.40.47.10:FF:000019">
    <property type="entry name" value="Polyketide synthase type I"/>
    <property type="match status" value="1"/>
</dbReference>
<dbReference type="CDD" id="cd08956">
    <property type="entry name" value="KR_3_FAS_SDR_x"/>
    <property type="match status" value="1"/>
</dbReference>
<dbReference type="Proteomes" id="UP000554965">
    <property type="component" value="Unassembled WGS sequence"/>
</dbReference>
<dbReference type="InterPro" id="IPR011032">
    <property type="entry name" value="GroES-like_sf"/>
</dbReference>
<evidence type="ECO:0000256" key="9">
    <source>
        <dbReference type="ARBA" id="ARBA00023194"/>
    </source>
</evidence>
<dbReference type="FunFam" id="3.10.129.110:FF:000003">
    <property type="entry name" value="Probable polyketide synthase pks1"/>
    <property type="match status" value="1"/>
</dbReference>
<dbReference type="Gene3D" id="3.30.70.3290">
    <property type="match status" value="1"/>
</dbReference>
<keyword evidence="18" id="KW-1185">Reference proteome</keyword>
<evidence type="ECO:0000259" key="15">
    <source>
        <dbReference type="PROSITE" id="PS52004"/>
    </source>
</evidence>
<dbReference type="Pfam" id="PF08990">
    <property type="entry name" value="Docking"/>
    <property type="match status" value="1"/>
</dbReference>
<dbReference type="SUPFAM" id="SSF47336">
    <property type="entry name" value="ACP-like"/>
    <property type="match status" value="1"/>
</dbReference>
<keyword evidence="4" id="KW-0596">Phosphopantetheine</keyword>
<keyword evidence="13" id="KW-0175">Coiled coil</keyword>
<dbReference type="FunFam" id="1.10.1200.10:FF:000007">
    <property type="entry name" value="Probable polyketide synthase pks17"/>
    <property type="match status" value="1"/>
</dbReference>
<dbReference type="InterPro" id="IPR042104">
    <property type="entry name" value="PKS_dehydratase_sf"/>
</dbReference>
<dbReference type="InterPro" id="IPR014030">
    <property type="entry name" value="Ketoacyl_synth_N"/>
</dbReference>
<dbReference type="PROSITE" id="PS52019">
    <property type="entry name" value="PKS_MFAS_DH"/>
    <property type="match status" value="1"/>
</dbReference>
<evidence type="ECO:0000259" key="14">
    <source>
        <dbReference type="PROSITE" id="PS50075"/>
    </source>
</evidence>
<evidence type="ECO:0000256" key="3">
    <source>
        <dbReference type="ARBA" id="ARBA00005189"/>
    </source>
</evidence>
<dbReference type="Pfam" id="PF21089">
    <property type="entry name" value="PKS_DH_N"/>
    <property type="match status" value="1"/>
</dbReference>
<dbReference type="Pfam" id="PF00550">
    <property type="entry name" value="PP-binding"/>
    <property type="match status" value="1"/>
</dbReference>
<dbReference type="InterPro" id="IPR049900">
    <property type="entry name" value="PKS_mFAS_DH"/>
</dbReference>
<evidence type="ECO:0000256" key="10">
    <source>
        <dbReference type="ARBA" id="ARBA00023268"/>
    </source>
</evidence>
<evidence type="ECO:0000256" key="2">
    <source>
        <dbReference type="ARBA" id="ARBA00004792"/>
    </source>
</evidence>
<dbReference type="PROSITE" id="PS00606">
    <property type="entry name" value="KS3_1"/>
    <property type="match status" value="1"/>
</dbReference>
<dbReference type="FunFam" id="3.90.180.10:FF:000032">
    <property type="entry name" value="Probable polyketide synthase pks1"/>
    <property type="match status" value="1"/>
</dbReference>
<feature type="region of interest" description="C-terminal hotdog fold" evidence="12">
    <location>
        <begin position="1075"/>
        <end position="1209"/>
    </location>
</feature>
<dbReference type="SMART" id="SM00825">
    <property type="entry name" value="PKS_KS"/>
    <property type="match status" value="1"/>
</dbReference>
<dbReference type="Gene3D" id="3.40.47.10">
    <property type="match status" value="1"/>
</dbReference>
<dbReference type="Gene3D" id="3.10.129.110">
    <property type="entry name" value="Polyketide synthase dehydratase"/>
    <property type="match status" value="1"/>
</dbReference>
<accession>A0A7Z7IK77</accession>
<feature type="domain" description="PKS/mFAS DH" evidence="16">
    <location>
        <begin position="937"/>
        <end position="1209"/>
    </location>
</feature>
<dbReference type="PANTHER" id="PTHR43775:SF51">
    <property type="entry name" value="INACTIVE PHENOLPHTHIOCEROL SYNTHESIS POLYKETIDE SYNTHASE TYPE I PKS1-RELATED"/>
    <property type="match status" value="1"/>
</dbReference>
<dbReference type="SUPFAM" id="SSF55048">
    <property type="entry name" value="Probable ACP-binding domain of malonyl-CoA ACP transacylase"/>
    <property type="match status" value="1"/>
</dbReference>
<dbReference type="InterPro" id="IPR020841">
    <property type="entry name" value="PKS_Beta-ketoAc_synthase_dom"/>
</dbReference>
<evidence type="ECO:0000256" key="4">
    <source>
        <dbReference type="ARBA" id="ARBA00022450"/>
    </source>
</evidence>
<dbReference type="GO" id="GO:0006633">
    <property type="term" value="P:fatty acid biosynthetic process"/>
    <property type="evidence" value="ECO:0007669"/>
    <property type="project" value="InterPro"/>
</dbReference>
<dbReference type="GO" id="GO:0031177">
    <property type="term" value="F:phosphopantetheine binding"/>
    <property type="evidence" value="ECO:0007669"/>
    <property type="project" value="InterPro"/>
</dbReference>
<dbReference type="PROSITE" id="PS52004">
    <property type="entry name" value="KS3_2"/>
    <property type="match status" value="1"/>
</dbReference>
<dbReference type="InterPro" id="IPR050091">
    <property type="entry name" value="PKS_NRPS_Biosynth_Enz"/>
</dbReference>
<dbReference type="Gene3D" id="3.40.50.11460">
    <property type="match status" value="1"/>
</dbReference>
<dbReference type="Pfam" id="PF08240">
    <property type="entry name" value="ADH_N"/>
    <property type="match status" value="1"/>
</dbReference>
<feature type="active site" description="Proton acceptor; for dehydratase activity" evidence="12">
    <location>
        <position position="969"/>
    </location>
</feature>
<dbReference type="RefSeq" id="WP_186243035.1">
    <property type="nucleotide sequence ID" value="NZ_OCTY01000002.1"/>
</dbReference>
<gene>
    <name evidence="17" type="ORF">MSIMFB_02607</name>
</gene>
<evidence type="ECO:0000256" key="12">
    <source>
        <dbReference type="PROSITE-ProRule" id="PRU01363"/>
    </source>
</evidence>
<evidence type="ECO:0000256" key="5">
    <source>
        <dbReference type="ARBA" id="ARBA00022553"/>
    </source>
</evidence>
<dbReference type="GO" id="GO:0016491">
    <property type="term" value="F:oxidoreductase activity"/>
    <property type="evidence" value="ECO:0007669"/>
    <property type="project" value="InterPro"/>
</dbReference>
<dbReference type="SMART" id="SM01294">
    <property type="entry name" value="PKS_PP_betabranch"/>
    <property type="match status" value="1"/>
</dbReference>
<dbReference type="GO" id="GO:0004315">
    <property type="term" value="F:3-oxoacyl-[acyl-carrier-protein] synthase activity"/>
    <property type="evidence" value="ECO:0007669"/>
    <property type="project" value="UniProtKB-EC"/>
</dbReference>
<dbReference type="PROSITE" id="PS50075">
    <property type="entry name" value="CARRIER"/>
    <property type="match status" value="1"/>
</dbReference>
<feature type="domain" description="Carrier" evidence="14">
    <location>
        <begin position="1993"/>
        <end position="2068"/>
    </location>
</feature>
<dbReference type="SMART" id="SM00823">
    <property type="entry name" value="PKS_PP"/>
    <property type="match status" value="1"/>
</dbReference>
<dbReference type="Pfam" id="PF00109">
    <property type="entry name" value="ketoacyl-synt"/>
    <property type="match status" value="1"/>
</dbReference>
<dbReference type="InterPro" id="IPR013154">
    <property type="entry name" value="ADH-like_N"/>
</dbReference>
<feature type="domain" description="Ketosynthase family 3 (KS3)" evidence="15">
    <location>
        <begin position="34"/>
        <end position="461"/>
    </location>
</feature>
<dbReference type="InterPro" id="IPR020807">
    <property type="entry name" value="PKS_DH"/>
</dbReference>
<name>A0A7Z7IK77_9MYCO</name>
<feature type="active site" description="Proton donor; for dehydratase activity" evidence="12">
    <location>
        <position position="1134"/>
    </location>
</feature>
<dbReference type="Gene3D" id="3.40.50.720">
    <property type="entry name" value="NAD(P)-binding Rossmann-like Domain"/>
    <property type="match status" value="1"/>
</dbReference>
<dbReference type="Pfam" id="PF22953">
    <property type="entry name" value="SpnB_Rossmann"/>
    <property type="match status" value="1"/>
</dbReference>
<dbReference type="SMART" id="SM00822">
    <property type="entry name" value="PKS_KR"/>
    <property type="match status" value="1"/>
</dbReference>
<comment type="pathway">
    <text evidence="2">Antibiotic biosynthesis.</text>
</comment>
<comment type="caution">
    <text evidence="17">The sequence shown here is derived from an EMBL/GenBank/DDBJ whole genome shotgun (WGS) entry which is preliminary data.</text>
</comment>
<dbReference type="Gene3D" id="1.10.1200.10">
    <property type="entry name" value="ACP-like"/>
    <property type="match status" value="1"/>
</dbReference>
<dbReference type="PANTHER" id="PTHR43775">
    <property type="entry name" value="FATTY ACID SYNTHASE"/>
    <property type="match status" value="1"/>
</dbReference>
<dbReference type="InterPro" id="IPR018201">
    <property type="entry name" value="Ketoacyl_synth_AS"/>
</dbReference>
<dbReference type="GO" id="GO:0004312">
    <property type="term" value="F:fatty acid synthase activity"/>
    <property type="evidence" value="ECO:0007669"/>
    <property type="project" value="TreeGrafter"/>
</dbReference>
<dbReference type="Gene3D" id="3.90.180.10">
    <property type="entry name" value="Medium-chain alcohol dehydrogenases, catalytic domain"/>
    <property type="match status" value="1"/>
</dbReference>
<dbReference type="Gene3D" id="3.40.366.10">
    <property type="entry name" value="Malonyl-Coenzyme A Acyl Carrier Protein, domain 2"/>
    <property type="match status" value="1"/>
</dbReference>
<dbReference type="SMART" id="SM00829">
    <property type="entry name" value="PKS_ER"/>
    <property type="match status" value="1"/>
</dbReference>
<dbReference type="EMBL" id="OCTY01000002">
    <property type="protein sequence ID" value="SOJ55118.1"/>
    <property type="molecule type" value="Genomic_DNA"/>
</dbReference>
<dbReference type="InterPro" id="IPR049551">
    <property type="entry name" value="PKS_DH_C"/>
</dbReference>
<dbReference type="CDD" id="cd00833">
    <property type="entry name" value="PKS"/>
    <property type="match status" value="1"/>
</dbReference>
<keyword evidence="8" id="KW-0443">Lipid metabolism</keyword>
<evidence type="ECO:0000313" key="17">
    <source>
        <dbReference type="EMBL" id="SOJ55118.1"/>
    </source>
</evidence>
<dbReference type="PROSITE" id="PS00012">
    <property type="entry name" value="PHOSPHOPANTETHEINE"/>
    <property type="match status" value="1"/>
</dbReference>
<dbReference type="InterPro" id="IPR055123">
    <property type="entry name" value="SpnB-like_Rossmann"/>
</dbReference>
<dbReference type="CDD" id="cd05195">
    <property type="entry name" value="enoyl_red"/>
    <property type="match status" value="1"/>
</dbReference>
<comment type="pathway">
    <text evidence="3">Lipid metabolism.</text>
</comment>
<proteinExistence type="predicted"/>
<dbReference type="InterPro" id="IPR036736">
    <property type="entry name" value="ACP-like_sf"/>
</dbReference>
<keyword evidence="6 17" id="KW-0808">Transferase</keyword>
<dbReference type="InterPro" id="IPR049552">
    <property type="entry name" value="PKS_DH_N"/>
</dbReference>
<keyword evidence="9" id="KW-0045">Antibiotic biosynthesis</keyword>
<protein>
    <submittedName>
        <fullName evidence="17">Phenolphthiocerol synthesis polyketide synthase type I Pks15/1</fullName>
        <ecNumber evidence="17">2.3.1.41</ecNumber>
    </submittedName>
</protein>
<reference evidence="17 18" key="1">
    <citation type="submission" date="2017-10" db="EMBL/GenBank/DDBJ databases">
        <authorList>
            <consortium name="Urmite Genomes"/>
        </authorList>
    </citation>
    <scope>NUCLEOTIDE SEQUENCE [LARGE SCALE GENOMIC DNA]</scope>
    <source>
        <strain evidence="17 18">FB-527</strain>
    </source>
</reference>
<dbReference type="Pfam" id="PF13602">
    <property type="entry name" value="ADH_zinc_N_2"/>
    <property type="match status" value="1"/>
</dbReference>
<evidence type="ECO:0000256" key="13">
    <source>
        <dbReference type="SAM" id="Coils"/>
    </source>
</evidence>
<dbReference type="Pfam" id="PF14765">
    <property type="entry name" value="PS-DH"/>
    <property type="match status" value="1"/>
</dbReference>
<evidence type="ECO:0000256" key="1">
    <source>
        <dbReference type="ARBA" id="ARBA00001957"/>
    </source>
</evidence>
<dbReference type="InterPro" id="IPR036291">
    <property type="entry name" value="NAD(P)-bd_dom_sf"/>
</dbReference>
<comment type="cofactor">
    <cofactor evidence="1">
        <name>pantetheine 4'-phosphate</name>
        <dbReference type="ChEBI" id="CHEBI:47942"/>
    </cofactor>
</comment>
<dbReference type="InterPro" id="IPR006162">
    <property type="entry name" value="Ppantetheine_attach_site"/>
</dbReference>
<dbReference type="SMART" id="SM00827">
    <property type="entry name" value="PKS_AT"/>
    <property type="match status" value="1"/>
</dbReference>
<dbReference type="Pfam" id="PF02801">
    <property type="entry name" value="Ketoacyl-synt_C"/>
    <property type="match status" value="1"/>
</dbReference>
<sequence length="2146" mass="223135">MDSTHQDLVKALRKSLKENERLKRENRDYLSLITEPIAVVGMGCRYPGGVDSPEALWEMVADGRDVVSEFPTDRGWDLAGLFDPDPDAVGKSYTRCGGFLTDVAGFDAEFFGIAPSEVLAMDPQQRLLLEVSWEALERAGIDPLRLRGSSTGVFAGVFHGSYGGQGRVPGDLERYGLRGSTLSVASGRVSYVLGLEGPAVSVDTACSSSLVALHLAVQSLRSGECDLALVGGVTVMATPAMFIEFSRQRALSADGRCKAYAGAADGTAFAEGAGALVVERLADARRLGHPVLAVVRGSAVNQDGASNGLATPNGPSQQRVIRAALANARLGVTDVDMVEGHGTGTTLGDPIEAQAILATYGQERAELGKEPLWLGSIKSNMGHTSAAAGVAGVIKMVLAMRHGVMPKTLHVDVPTPHVDWSAGAVSLLTESRAWDVHGRPRRAGVSSFGISGTNAHVILEQAPAVERLVAEHDRGVPAVAWVISARSAHALAHQAERLLAWIGADDGPRALDVGWSLASTRSLFEHRAGVVGNDRKELMERLVGLAAGEPGLGVVVGRARSVGKTVFVFPGQGSQWLGMGVRLLADSTVFADQLHRCGKALGEYVDWSLIDVLRGMPGAPGLDRVDVVQPALWAVMVSLAALWRSMGVMPDAVIGHSQGEIAAAYVAGALSLEDAARVVALRSQLLLQLSGAGGMVSVACGPLRAQELVASWGERLNIAAINGVSTVAVAGEVAAIEELIQRCEADGIRVRRIDVDYASHSPQVDAIHADLVASLDRIDPRSSTVAFYSTVTGKPMDTAGLNAEYWYRSIRQTVRLEQAVRSAFGDGCQVFIESSPHPVLIAGIEETLADAGRRCAVEPIIVPSLGRDDGGLERFWLSVGQAHVAGVGVDWPAAFAGLGAQLVELPTYGFVRRRFWLGPLGLDSGDVSGIGLVGVSHPLLGAVLERPDSGGVVLTGQVSMTAQPWLADHAVGGVVLFPGAGFVELAIRAGDAVGCGVVEELTLLAPLVLPPAGGMRVQVVVGDAGESGSRAVSVYSHGMAADSVWVLHAQGVLSGAAKAFRASTTDLSVWPPVGAQAVGIGDAYEVLGGLGYGYGQSFQGLRALWRRGREVFAEVGLPEGVMVGGFGIHPVLLDAALHAWGVVEGGDHTVLPFSWQGVCLHAAGATRVRVRLAPVGVGAVSVELADTDGLPVLSVRELVLRPVSAHALSAAVAAAGGGAGSGGGGLLEVAWLPMSLGASDVGRRKVFLRELHVRGDVGDDGLTGSVHAGVHEVLGELRSWLGGAEDEALVVVTRGAVGLIGEDVTDLVGAAVWGLVRAAQAEHPGRVVLVDSDESVEVADVVACGEPVLMVRGGVVYAARLTPVGAGSVLELPSGSVGWQLAVGGGGTLEDLVVAPVGRAELAAGQVRVAVAAVGVNFRDVLVALGMYPGGGELGAEGAGVVVEVGPGVEGLVVGDAVMGLLGVVGAEAVVDARLVTAVPAGWSLVTAAGAPVVFLTAYYGLSVLAGAAAGEKVLVHAGTGGVGMAAVQLARHLGLEVFATASRAKWDTLRALGFDDDHISDSRSLEFEEKFRAVTGGRGVDVVLNSLAGEFTDASLRLLAPGGRFIEMGKTDFRDPQVVAERYGGAYYRAFDLIEAGPERIAAMLVEVVRLLAVGALTPLPVKTFDVRCASAAYRFVSQARHIGKVVLTLPEGPERPGHEVLSGAGAELAGGAVLITGGTGMAGSTVAAHLVERYRVANVVLASRSGERATGTAQLAARLRDAGAQVTVVACDVADRESVAALLAGLDPRYPLKGVFHAAGVLDDAVITGLTAKQVDTVLRAKVDAAWNLHELTADQDLAAFVMFSSMAGIVGTAGQGNYAAANAFLDGLAAYRRSRGLAGLSVAWGLWEQASAMTQHLGERDRARMNRIGLAPISTEAALGLLDTALLADRPVLVAARLDPAALPGAEVPPLLSGLVTHPVRRVIEDTDTATSMSGLARRLDGLTPEQRRRELSELVCTNAATVLGRSSIADINAHRAFQDLGFDSLTAVELRNRLKNATGLALSPTLIFDYPTPADLAEHLVIRLNTVASASNEPSPLARFNEITHELQTLLNRPDWSQDDKTQLSSRLQTLLSSLSVPSIDDDITNATESQLFAILDEELGP</sequence>
<dbReference type="SUPFAM" id="SSF50129">
    <property type="entry name" value="GroES-like"/>
    <property type="match status" value="1"/>
</dbReference>
<evidence type="ECO:0000256" key="6">
    <source>
        <dbReference type="ARBA" id="ARBA00022679"/>
    </source>
</evidence>
<keyword evidence="11 17" id="KW-0012">Acyltransferase</keyword>
<dbReference type="GO" id="GO:0033068">
    <property type="term" value="P:macrolide biosynthetic process"/>
    <property type="evidence" value="ECO:0007669"/>
    <property type="project" value="UniProtKB-ARBA"/>
</dbReference>
<organism evidence="17 18">
    <name type="scientific">Mycobacterium simulans</name>
    <dbReference type="NCBI Taxonomy" id="627089"/>
    <lineage>
        <taxon>Bacteria</taxon>
        <taxon>Bacillati</taxon>
        <taxon>Actinomycetota</taxon>
        <taxon>Actinomycetes</taxon>
        <taxon>Mycobacteriales</taxon>
        <taxon>Mycobacteriaceae</taxon>
        <taxon>Mycobacterium</taxon>
    </lineage>
</organism>
<dbReference type="EC" id="2.3.1.41" evidence="17"/>
<dbReference type="InterPro" id="IPR001227">
    <property type="entry name" value="Ac_transferase_dom_sf"/>
</dbReference>
<feature type="coiled-coil region" evidence="13">
    <location>
        <begin position="5"/>
        <end position="32"/>
    </location>
</feature>
<dbReference type="InterPro" id="IPR015083">
    <property type="entry name" value="NorB/c/GfsB-D-like_docking"/>
</dbReference>
<dbReference type="InterPro" id="IPR032821">
    <property type="entry name" value="PKS_assoc"/>
</dbReference>
<dbReference type="SUPFAM" id="SSF53901">
    <property type="entry name" value="Thiolase-like"/>
    <property type="match status" value="1"/>
</dbReference>
<keyword evidence="10" id="KW-0511">Multifunctional enzyme</keyword>
<dbReference type="FunFam" id="3.40.50.720:FF:000381">
    <property type="entry name" value="Probable polyketide synthase pks17"/>
    <property type="match status" value="1"/>
</dbReference>
<dbReference type="FunFam" id="3.40.366.10:FF:000002">
    <property type="entry name" value="Probable polyketide synthase 2"/>
    <property type="match status" value="1"/>
</dbReference>
<dbReference type="InterPro" id="IPR016035">
    <property type="entry name" value="Acyl_Trfase/lysoPLipase"/>
</dbReference>